<dbReference type="EMBL" id="GBXM01064720">
    <property type="protein sequence ID" value="JAH43857.1"/>
    <property type="molecule type" value="Transcribed_RNA"/>
</dbReference>
<proteinExistence type="predicted"/>
<sequence length="40" mass="4550">MQAWVCLRQLSTVDFTKSYRGYTARCQPLVSCKLKTGRPG</sequence>
<reference evidence="1" key="1">
    <citation type="submission" date="2014-11" db="EMBL/GenBank/DDBJ databases">
        <authorList>
            <person name="Amaro Gonzalez C."/>
        </authorList>
    </citation>
    <scope>NUCLEOTIDE SEQUENCE</scope>
</reference>
<reference evidence="1" key="2">
    <citation type="journal article" date="2015" name="Fish Shellfish Immunol.">
        <title>Early steps in the European eel (Anguilla anguilla)-Vibrio vulnificus interaction in the gills: Role of the RtxA13 toxin.</title>
        <authorList>
            <person name="Callol A."/>
            <person name="Pajuelo D."/>
            <person name="Ebbesson L."/>
            <person name="Teles M."/>
            <person name="MacKenzie S."/>
            <person name="Amaro C."/>
        </authorList>
    </citation>
    <scope>NUCLEOTIDE SEQUENCE</scope>
</reference>
<name>A0A0E9SRJ3_ANGAN</name>
<dbReference type="AlphaFoldDB" id="A0A0E9SRJ3"/>
<protein>
    <submittedName>
        <fullName evidence="1">Uncharacterized protein</fullName>
    </submittedName>
</protein>
<accession>A0A0E9SRJ3</accession>
<organism evidence="1">
    <name type="scientific">Anguilla anguilla</name>
    <name type="common">European freshwater eel</name>
    <name type="synonym">Muraena anguilla</name>
    <dbReference type="NCBI Taxonomy" id="7936"/>
    <lineage>
        <taxon>Eukaryota</taxon>
        <taxon>Metazoa</taxon>
        <taxon>Chordata</taxon>
        <taxon>Craniata</taxon>
        <taxon>Vertebrata</taxon>
        <taxon>Euteleostomi</taxon>
        <taxon>Actinopterygii</taxon>
        <taxon>Neopterygii</taxon>
        <taxon>Teleostei</taxon>
        <taxon>Anguilliformes</taxon>
        <taxon>Anguillidae</taxon>
        <taxon>Anguilla</taxon>
    </lineage>
</organism>
<evidence type="ECO:0000313" key="1">
    <source>
        <dbReference type="EMBL" id="JAH43857.1"/>
    </source>
</evidence>